<dbReference type="InterPro" id="IPR010389">
    <property type="entry name" value="Urate_ox_N"/>
</dbReference>
<reference evidence="7" key="2">
    <citation type="submission" date="2020-09" db="EMBL/GenBank/DDBJ databases">
        <authorList>
            <person name="Sun Q."/>
            <person name="Zhou Y."/>
        </authorList>
    </citation>
    <scope>NUCLEOTIDE SEQUENCE</scope>
    <source>
        <strain evidence="7">CGMCC 1.10998</strain>
    </source>
</reference>
<evidence type="ECO:0000313" key="8">
    <source>
        <dbReference type="Proteomes" id="UP000637423"/>
    </source>
</evidence>
<dbReference type="SUPFAM" id="SSF46626">
    <property type="entry name" value="Cytochrome c"/>
    <property type="match status" value="1"/>
</dbReference>
<keyword evidence="5" id="KW-0472">Membrane</keyword>
<dbReference type="GO" id="GO:0009055">
    <property type="term" value="F:electron transfer activity"/>
    <property type="evidence" value="ECO:0007669"/>
    <property type="project" value="InterPro"/>
</dbReference>
<dbReference type="RefSeq" id="WP_188568548.1">
    <property type="nucleotide sequence ID" value="NZ_BMED01000006.1"/>
</dbReference>
<keyword evidence="2 4" id="KW-0479">Metal-binding</keyword>
<name>A0A916UZ48_9BURK</name>
<feature type="domain" description="Cytochrome c" evidence="6">
    <location>
        <begin position="336"/>
        <end position="416"/>
    </location>
</feature>
<keyword evidence="5" id="KW-0812">Transmembrane</keyword>
<accession>A0A916UZ48</accession>
<comment type="caution">
    <text evidence="7">The sequence shown here is derived from an EMBL/GenBank/DDBJ whole genome shotgun (WGS) entry which is preliminary data.</text>
</comment>
<feature type="transmembrane region" description="Helical" evidence="5">
    <location>
        <begin position="150"/>
        <end position="168"/>
    </location>
</feature>
<keyword evidence="8" id="KW-1185">Reference proteome</keyword>
<reference evidence="7" key="1">
    <citation type="journal article" date="2014" name="Int. J. Syst. Evol. Microbiol.">
        <title>Complete genome sequence of Corynebacterium casei LMG S-19264T (=DSM 44701T), isolated from a smear-ripened cheese.</title>
        <authorList>
            <consortium name="US DOE Joint Genome Institute (JGI-PGF)"/>
            <person name="Walter F."/>
            <person name="Albersmeier A."/>
            <person name="Kalinowski J."/>
            <person name="Ruckert C."/>
        </authorList>
    </citation>
    <scope>NUCLEOTIDE SEQUENCE</scope>
    <source>
        <strain evidence="7">CGMCC 1.10998</strain>
    </source>
</reference>
<keyword evidence="1 4" id="KW-0349">Heme</keyword>
<dbReference type="AlphaFoldDB" id="A0A916UZ48"/>
<feature type="transmembrane region" description="Helical" evidence="5">
    <location>
        <begin position="12"/>
        <end position="33"/>
    </location>
</feature>
<gene>
    <name evidence="7" type="ORF">GCM10011396_46590</name>
</gene>
<feature type="transmembrane region" description="Helical" evidence="5">
    <location>
        <begin position="280"/>
        <end position="299"/>
    </location>
</feature>
<dbReference type="InterPro" id="IPR009056">
    <property type="entry name" value="Cyt_c-like_dom"/>
</dbReference>
<evidence type="ECO:0000256" key="3">
    <source>
        <dbReference type="ARBA" id="ARBA00023004"/>
    </source>
</evidence>
<keyword evidence="5" id="KW-1133">Transmembrane helix</keyword>
<keyword evidence="3 4" id="KW-0408">Iron</keyword>
<evidence type="ECO:0000259" key="6">
    <source>
        <dbReference type="PROSITE" id="PS51007"/>
    </source>
</evidence>
<dbReference type="Proteomes" id="UP000637423">
    <property type="component" value="Unassembled WGS sequence"/>
</dbReference>
<dbReference type="PROSITE" id="PS51007">
    <property type="entry name" value="CYTC"/>
    <property type="match status" value="1"/>
</dbReference>
<evidence type="ECO:0000313" key="7">
    <source>
        <dbReference type="EMBL" id="GGC93955.1"/>
    </source>
</evidence>
<feature type="transmembrane region" description="Helical" evidence="5">
    <location>
        <begin position="82"/>
        <end position="103"/>
    </location>
</feature>
<dbReference type="InterPro" id="IPR036909">
    <property type="entry name" value="Cyt_c-like_dom_sf"/>
</dbReference>
<evidence type="ECO:0000256" key="1">
    <source>
        <dbReference type="ARBA" id="ARBA00022617"/>
    </source>
</evidence>
<evidence type="ECO:0000256" key="5">
    <source>
        <dbReference type="SAM" id="Phobius"/>
    </source>
</evidence>
<evidence type="ECO:0000256" key="2">
    <source>
        <dbReference type="ARBA" id="ARBA00022723"/>
    </source>
</evidence>
<evidence type="ECO:0000256" key="4">
    <source>
        <dbReference type="PROSITE-ProRule" id="PRU00433"/>
    </source>
</evidence>
<dbReference type="EMBL" id="BMED01000006">
    <property type="protein sequence ID" value="GGC93955.1"/>
    <property type="molecule type" value="Genomic_DNA"/>
</dbReference>
<dbReference type="GO" id="GO:0020037">
    <property type="term" value="F:heme binding"/>
    <property type="evidence" value="ECO:0007669"/>
    <property type="project" value="InterPro"/>
</dbReference>
<feature type="transmembrane region" description="Helical" evidence="5">
    <location>
        <begin position="115"/>
        <end position="138"/>
    </location>
</feature>
<dbReference type="Pfam" id="PF06181">
    <property type="entry name" value="Urate_ox_N"/>
    <property type="match status" value="1"/>
</dbReference>
<feature type="transmembrane region" description="Helical" evidence="5">
    <location>
        <begin position="254"/>
        <end position="273"/>
    </location>
</feature>
<dbReference type="GO" id="GO:0046872">
    <property type="term" value="F:metal ion binding"/>
    <property type="evidence" value="ECO:0007669"/>
    <property type="project" value="UniProtKB-KW"/>
</dbReference>
<organism evidence="7 8">
    <name type="scientific">Undibacterium terreum</name>
    <dbReference type="NCBI Taxonomy" id="1224302"/>
    <lineage>
        <taxon>Bacteria</taxon>
        <taxon>Pseudomonadati</taxon>
        <taxon>Pseudomonadota</taxon>
        <taxon>Betaproteobacteria</taxon>
        <taxon>Burkholderiales</taxon>
        <taxon>Oxalobacteraceae</taxon>
        <taxon>Undibacterium</taxon>
    </lineage>
</organism>
<proteinExistence type="predicted"/>
<protein>
    <recommendedName>
        <fullName evidence="6">Cytochrome c domain-containing protein</fullName>
    </recommendedName>
</protein>
<sequence length="417" mass="45740">MEAYLLDWANLLLRWLHVIVAIAWIGSSFYFVWLDNSLKPPVDDKLKQQGVGGELWAVHGGGFYNPQKYLGAPPKLPEDLHWFYWESYSTWLSGFSLFSLVYLFNAKTYLIDPSVANLTPTIAVVLALAFLIVGWIVYDLLCRLFGKNEKLLSVLVVAYVIAAAWGACHLFSGRAAFLIIGAMIATIMSANVFFWIIPGQRKVVASMKAGEPVDPIHGKNGKQRSVHNTYFTLPVLFAMLSNHYSMTYTHPHNWLVLVMIMVAAVFIRQFFILRHKGNTNFAYPAIAVVILAAVAAWIAPRPVEPVAAVPATTTTAATATAAASASTAAPAAGTGADLAQVQQVVQARCIQCHSSKPTLMPTPAKGLILEQPEQVKAKAQLIYQQVVQQKLMPLGNLTNITDAERAIIAQWYEGGAK</sequence>
<feature type="transmembrane region" description="Helical" evidence="5">
    <location>
        <begin position="175"/>
        <end position="197"/>
    </location>
</feature>